<name>A0A0F8VUY0_9ZZZZ</name>
<sequence>SDAEYFSEVTKVVVENRKKQEKAFERFGLGAFSLLSKFAGLPTGGLEREFVRPLLQDAGIPAIDAIHKGDVSHPQQFAERVFEFDKTLRKLRKLNKKGKLNFNDISILEQLESTQTEINTTVRDLSITEDKELRQIGFENIGIRIETANLLLEDLSK</sequence>
<accession>A0A0F8VUY0</accession>
<comment type="caution">
    <text evidence="1">The sequence shown here is derived from an EMBL/GenBank/DDBJ whole genome shotgun (WGS) entry which is preliminary data.</text>
</comment>
<reference evidence="1" key="1">
    <citation type="journal article" date="2015" name="Nature">
        <title>Complex archaea that bridge the gap between prokaryotes and eukaryotes.</title>
        <authorList>
            <person name="Spang A."/>
            <person name="Saw J.H."/>
            <person name="Jorgensen S.L."/>
            <person name="Zaremba-Niedzwiedzka K."/>
            <person name="Martijn J."/>
            <person name="Lind A.E."/>
            <person name="van Eijk R."/>
            <person name="Schleper C."/>
            <person name="Guy L."/>
            <person name="Ettema T.J."/>
        </authorList>
    </citation>
    <scope>NUCLEOTIDE SEQUENCE</scope>
</reference>
<dbReference type="EMBL" id="LAZR01069230">
    <property type="protein sequence ID" value="KKK48127.1"/>
    <property type="molecule type" value="Genomic_DNA"/>
</dbReference>
<proteinExistence type="predicted"/>
<feature type="non-terminal residue" evidence="1">
    <location>
        <position position="1"/>
    </location>
</feature>
<organism evidence="1">
    <name type="scientific">marine sediment metagenome</name>
    <dbReference type="NCBI Taxonomy" id="412755"/>
    <lineage>
        <taxon>unclassified sequences</taxon>
        <taxon>metagenomes</taxon>
        <taxon>ecological metagenomes</taxon>
    </lineage>
</organism>
<protein>
    <submittedName>
        <fullName evidence="1">Uncharacterized protein</fullName>
    </submittedName>
</protein>
<gene>
    <name evidence="1" type="ORF">LCGC14_3148280</name>
</gene>
<dbReference type="AlphaFoldDB" id="A0A0F8VUY0"/>
<evidence type="ECO:0000313" key="1">
    <source>
        <dbReference type="EMBL" id="KKK48127.1"/>
    </source>
</evidence>